<proteinExistence type="predicted"/>
<dbReference type="Pfam" id="PF03221">
    <property type="entry name" value="HTH_Tnp_Tc5"/>
    <property type="match status" value="1"/>
</dbReference>
<organism evidence="4 5">
    <name type="scientific">Peronospora destructor</name>
    <dbReference type="NCBI Taxonomy" id="86335"/>
    <lineage>
        <taxon>Eukaryota</taxon>
        <taxon>Sar</taxon>
        <taxon>Stramenopiles</taxon>
        <taxon>Oomycota</taxon>
        <taxon>Peronosporomycetes</taxon>
        <taxon>Peronosporales</taxon>
        <taxon>Peronosporaceae</taxon>
        <taxon>Peronospora</taxon>
    </lineage>
</organism>
<reference evidence="4" key="1">
    <citation type="submission" date="2022-12" db="EMBL/GenBank/DDBJ databases">
        <authorList>
            <person name="Webb A."/>
        </authorList>
    </citation>
    <scope>NUCLEOTIDE SEQUENCE</scope>
    <source>
        <strain evidence="4">Pd1</strain>
    </source>
</reference>
<dbReference type="InterPro" id="IPR004875">
    <property type="entry name" value="DDE_SF_endonuclease_dom"/>
</dbReference>
<evidence type="ECO:0000259" key="3">
    <source>
        <dbReference type="PROSITE" id="PS51253"/>
    </source>
</evidence>
<dbReference type="GO" id="GO:0005634">
    <property type="term" value="C:nucleus"/>
    <property type="evidence" value="ECO:0007669"/>
    <property type="project" value="TreeGrafter"/>
</dbReference>
<dbReference type="GO" id="GO:0003677">
    <property type="term" value="F:DNA binding"/>
    <property type="evidence" value="ECO:0007669"/>
    <property type="project" value="UniProtKB-KW"/>
</dbReference>
<feature type="domain" description="HTH CENPB-type" evidence="3">
    <location>
        <begin position="72"/>
        <end position="144"/>
    </location>
</feature>
<dbReference type="Gene3D" id="1.10.10.60">
    <property type="entry name" value="Homeodomain-like"/>
    <property type="match status" value="1"/>
</dbReference>
<keyword evidence="1" id="KW-0238">DNA-binding</keyword>
<dbReference type="PANTHER" id="PTHR19303:SF57">
    <property type="entry name" value="HTH CENPB-TYPE DOMAIN-CONTAINING PROTEIN"/>
    <property type="match status" value="1"/>
</dbReference>
<dbReference type="Proteomes" id="UP001162029">
    <property type="component" value="Unassembled WGS sequence"/>
</dbReference>
<dbReference type="InterPro" id="IPR006600">
    <property type="entry name" value="HTH_CenpB_DNA-bd_dom"/>
</dbReference>
<evidence type="ECO:0000256" key="2">
    <source>
        <dbReference type="SAM" id="MobiDB-lite"/>
    </source>
</evidence>
<dbReference type="InterPro" id="IPR050863">
    <property type="entry name" value="CenT-Element_Derived"/>
</dbReference>
<feature type="region of interest" description="Disordered" evidence="2">
    <location>
        <begin position="559"/>
        <end position="580"/>
    </location>
</feature>
<dbReference type="SUPFAM" id="SSF46689">
    <property type="entry name" value="Homeodomain-like"/>
    <property type="match status" value="1"/>
</dbReference>
<dbReference type="EMBL" id="CANTFM010000479">
    <property type="protein sequence ID" value="CAI5722749.1"/>
    <property type="molecule type" value="Genomic_DNA"/>
</dbReference>
<keyword evidence="5" id="KW-1185">Reference proteome</keyword>
<name>A0AAV0TIY5_9STRA</name>
<evidence type="ECO:0000313" key="4">
    <source>
        <dbReference type="EMBL" id="CAI5722749.1"/>
    </source>
</evidence>
<dbReference type="PANTHER" id="PTHR19303">
    <property type="entry name" value="TRANSPOSON"/>
    <property type="match status" value="1"/>
</dbReference>
<dbReference type="AlphaFoldDB" id="A0AAV0TIY5"/>
<dbReference type="SMART" id="SM00674">
    <property type="entry name" value="CENPB"/>
    <property type="match status" value="1"/>
</dbReference>
<dbReference type="PROSITE" id="PS51253">
    <property type="entry name" value="HTH_CENPB"/>
    <property type="match status" value="1"/>
</dbReference>
<sequence>MAGKGRGKRLTDSERMEIIASLEDPSTTATKANCARQYGVTPAAISKLMKVSHSVKKRYSDAGSDSSGLRDKRQRGGFSKNVPFEDQLYRWICSVRARKVPLQVSHVQKKAKLLASRHKMKETFKASNGWYYRFCGRYGLTPASLYAGVLTLIPMPRVRTIEMQQERKNEDWTKLKDKVTQFGPEFVYTVGEAKLFYQVLPKVISVKREHEKTKSAAAAATDMIDDNVEGGAATQTPEKIARILVLLCVNGTGTHKIPLLVIGKEGVPSYLAVLHSQPLRGANAISLSTAGIRICNGSGMCALYYCQHDVWCDGHTFKHWCEHVFLPAVRQRTTRPVLIVSENPGGRLSEFQQENVFTMFLPLQTASGCEDRGTPSLQQSPSTAVGVNTNANSLAQVQALHGAVIHDLKRRYKIGLFQERLGFLETSDEEKRRLIQLAAKKQLGSAGVAFGRTPHLLDAMSLLDDAWSAIPSSLIRSAWMKSSFGGSSLLSGSMPEAILEQSDNAIVMELCSMIRNMNLADDINEVAKDMRQWIYVDDDSSEQMQQELLYDIQQLLQDEEQQQESDKKTTNQQQMQLHHQQSATSYIDISGLLPAFEPNQPEYVCRSADGRAAPVVMVDPSVALEEKHKSVEVVLQALARAEEALDNSDVAEYFGKEAAGQTAESISRALRTLRRIQRGKQSALVAIPLNFAASGDANDSSAGALSTHQYFYGSGALQRNF</sequence>
<dbReference type="Pfam" id="PF03184">
    <property type="entry name" value="DDE_1"/>
    <property type="match status" value="1"/>
</dbReference>
<evidence type="ECO:0000313" key="5">
    <source>
        <dbReference type="Proteomes" id="UP001162029"/>
    </source>
</evidence>
<accession>A0AAV0TIY5</accession>
<dbReference type="InterPro" id="IPR009057">
    <property type="entry name" value="Homeodomain-like_sf"/>
</dbReference>
<evidence type="ECO:0000256" key="1">
    <source>
        <dbReference type="ARBA" id="ARBA00023125"/>
    </source>
</evidence>
<protein>
    <recommendedName>
        <fullName evidence="3">HTH CENPB-type domain-containing protein</fullName>
    </recommendedName>
</protein>
<gene>
    <name evidence="4" type="ORF">PDE001_LOCUS2750</name>
</gene>
<comment type="caution">
    <text evidence="4">The sequence shown here is derived from an EMBL/GenBank/DDBJ whole genome shotgun (WGS) entry which is preliminary data.</text>
</comment>